<name>A0ABW4GKQ5_9ACTN</name>
<feature type="compositionally biased region" description="Polar residues" evidence="1">
    <location>
        <begin position="143"/>
        <end position="157"/>
    </location>
</feature>
<keyword evidence="2" id="KW-1133">Transmembrane helix</keyword>
<gene>
    <name evidence="3" type="ORF">ACFSJ0_40430</name>
</gene>
<protein>
    <recommendedName>
        <fullName evidence="5">DUF1707 domain-containing protein</fullName>
    </recommendedName>
</protein>
<dbReference type="RefSeq" id="WP_219529871.1">
    <property type="nucleotide sequence ID" value="NZ_JAHKRM010000007.1"/>
</dbReference>
<dbReference type="Proteomes" id="UP001597097">
    <property type="component" value="Unassembled WGS sequence"/>
</dbReference>
<feature type="compositionally biased region" description="Low complexity" evidence="1">
    <location>
        <begin position="77"/>
        <end position="99"/>
    </location>
</feature>
<keyword evidence="2" id="KW-0472">Membrane</keyword>
<evidence type="ECO:0000313" key="3">
    <source>
        <dbReference type="EMBL" id="MFD1543366.1"/>
    </source>
</evidence>
<keyword evidence="2" id="KW-0812">Transmembrane</keyword>
<feature type="region of interest" description="Disordered" evidence="1">
    <location>
        <begin position="75"/>
        <end position="104"/>
    </location>
</feature>
<dbReference type="EMBL" id="JBHUCM010000038">
    <property type="protein sequence ID" value="MFD1543366.1"/>
    <property type="molecule type" value="Genomic_DNA"/>
</dbReference>
<evidence type="ECO:0000256" key="1">
    <source>
        <dbReference type="SAM" id="MobiDB-lite"/>
    </source>
</evidence>
<evidence type="ECO:0008006" key="5">
    <source>
        <dbReference type="Google" id="ProtNLM"/>
    </source>
</evidence>
<evidence type="ECO:0000313" key="4">
    <source>
        <dbReference type="Proteomes" id="UP001597097"/>
    </source>
</evidence>
<proteinExistence type="predicted"/>
<dbReference type="Pfam" id="PF22564">
    <property type="entry name" value="HAAS"/>
    <property type="match status" value="1"/>
</dbReference>
<feature type="region of interest" description="Disordered" evidence="1">
    <location>
        <begin position="138"/>
        <end position="157"/>
    </location>
</feature>
<reference evidence="4" key="1">
    <citation type="journal article" date="2019" name="Int. J. Syst. Evol. Microbiol.">
        <title>The Global Catalogue of Microorganisms (GCM) 10K type strain sequencing project: providing services to taxonomists for standard genome sequencing and annotation.</title>
        <authorList>
            <consortium name="The Broad Institute Genomics Platform"/>
            <consortium name="The Broad Institute Genome Sequencing Center for Infectious Disease"/>
            <person name="Wu L."/>
            <person name="Ma J."/>
        </authorList>
    </citation>
    <scope>NUCLEOTIDE SEQUENCE [LARGE SCALE GENOMIC DNA]</scope>
    <source>
        <strain evidence="4">CGMCC 1.15399</strain>
    </source>
</reference>
<organism evidence="3 4">
    <name type="scientific">Nonomuraea guangzhouensis</name>
    <dbReference type="NCBI Taxonomy" id="1291555"/>
    <lineage>
        <taxon>Bacteria</taxon>
        <taxon>Bacillati</taxon>
        <taxon>Actinomycetota</taxon>
        <taxon>Actinomycetes</taxon>
        <taxon>Streptosporangiales</taxon>
        <taxon>Streptosporangiaceae</taxon>
        <taxon>Nonomuraea</taxon>
    </lineage>
</organism>
<accession>A0ABW4GKQ5</accession>
<keyword evidence="4" id="KW-1185">Reference proteome</keyword>
<sequence length="157" mass="16080">MTHSVDPLDRLVEDYLAEVARATASLPAGRRDDLIADLREHIAVARSGLHPPTAAGIHTILDRLGEPAAIAEEARLSEPASAAASSASSPAAPTISQSAVPSQNSPSTATLVLGVLLVLIVIMVGACAVTLFGPDPDDDDASSVLNSRTSQTALALR</sequence>
<evidence type="ECO:0000256" key="2">
    <source>
        <dbReference type="SAM" id="Phobius"/>
    </source>
</evidence>
<feature type="transmembrane region" description="Helical" evidence="2">
    <location>
        <begin position="111"/>
        <end position="133"/>
    </location>
</feature>
<comment type="caution">
    <text evidence="3">The sequence shown here is derived from an EMBL/GenBank/DDBJ whole genome shotgun (WGS) entry which is preliminary data.</text>
</comment>